<protein>
    <recommendedName>
        <fullName evidence="7">GGDEF-domain containing protein</fullName>
    </recommendedName>
</protein>
<reference evidence="4" key="4">
    <citation type="submission" date="2023-01" db="EMBL/GenBank/DDBJ databases">
        <title>Draft genome sequence of Methylobacterium oxalidis strain NBRC 107715.</title>
        <authorList>
            <person name="Sun Q."/>
            <person name="Mori K."/>
        </authorList>
    </citation>
    <scope>NUCLEOTIDE SEQUENCE</scope>
    <source>
        <strain evidence="4">NBRC 107715</strain>
    </source>
</reference>
<dbReference type="CDD" id="cd01949">
    <property type="entry name" value="GGDEF"/>
    <property type="match status" value="1"/>
</dbReference>
<dbReference type="PROSITE" id="PS50887">
    <property type="entry name" value="GGDEF"/>
    <property type="match status" value="1"/>
</dbReference>
<evidence type="ECO:0000259" key="1">
    <source>
        <dbReference type="PROSITE" id="PS50883"/>
    </source>
</evidence>
<proteinExistence type="predicted"/>
<dbReference type="Pfam" id="PF00990">
    <property type="entry name" value="GGDEF"/>
    <property type="match status" value="1"/>
</dbReference>
<dbReference type="InterPro" id="IPR052155">
    <property type="entry name" value="Biofilm_reg_signaling"/>
</dbReference>
<dbReference type="PANTHER" id="PTHR44757:SF2">
    <property type="entry name" value="BIOFILM ARCHITECTURE MAINTENANCE PROTEIN MBAA"/>
    <property type="match status" value="1"/>
</dbReference>
<keyword evidence="6" id="KW-1185">Reference proteome</keyword>
<dbReference type="Gene3D" id="3.30.70.270">
    <property type="match status" value="1"/>
</dbReference>
<dbReference type="EMBL" id="BSPK01000018">
    <property type="protein sequence ID" value="GLS62998.1"/>
    <property type="molecule type" value="Genomic_DNA"/>
</dbReference>
<accession>A0A512J8F8</accession>
<dbReference type="SMART" id="SM00052">
    <property type="entry name" value="EAL"/>
    <property type="match status" value="1"/>
</dbReference>
<dbReference type="EMBL" id="BJZU01000095">
    <property type="protein sequence ID" value="GEP06218.1"/>
    <property type="molecule type" value="Genomic_DNA"/>
</dbReference>
<feature type="domain" description="EAL" evidence="1">
    <location>
        <begin position="173"/>
        <end position="423"/>
    </location>
</feature>
<dbReference type="InterPro" id="IPR035919">
    <property type="entry name" value="EAL_sf"/>
</dbReference>
<dbReference type="InterPro" id="IPR029787">
    <property type="entry name" value="Nucleotide_cyclase"/>
</dbReference>
<reference evidence="4" key="1">
    <citation type="journal article" date="2014" name="Int. J. Syst. Evol. Microbiol.">
        <title>Complete genome of a new Firmicutes species belonging to the dominant human colonic microbiota ('Ruminococcus bicirculans') reveals two chromosomes and a selective capacity to utilize plant glucans.</title>
        <authorList>
            <consortium name="NISC Comparative Sequencing Program"/>
            <person name="Wegmann U."/>
            <person name="Louis P."/>
            <person name="Goesmann A."/>
            <person name="Henrissat B."/>
            <person name="Duncan S.H."/>
            <person name="Flint H.J."/>
        </authorList>
    </citation>
    <scope>NUCLEOTIDE SEQUENCE</scope>
    <source>
        <strain evidence="4">NBRC 107715</strain>
    </source>
</reference>
<dbReference type="InterPro" id="IPR000160">
    <property type="entry name" value="GGDEF_dom"/>
</dbReference>
<organism evidence="3 5">
    <name type="scientific">Methylobacterium oxalidis</name>
    <dbReference type="NCBI Taxonomy" id="944322"/>
    <lineage>
        <taxon>Bacteria</taxon>
        <taxon>Pseudomonadati</taxon>
        <taxon>Pseudomonadota</taxon>
        <taxon>Alphaproteobacteria</taxon>
        <taxon>Hyphomicrobiales</taxon>
        <taxon>Methylobacteriaceae</taxon>
        <taxon>Methylobacterium</taxon>
    </lineage>
</organism>
<evidence type="ECO:0000313" key="3">
    <source>
        <dbReference type="EMBL" id="GEP06218.1"/>
    </source>
</evidence>
<dbReference type="PROSITE" id="PS50883">
    <property type="entry name" value="EAL"/>
    <property type="match status" value="1"/>
</dbReference>
<feature type="domain" description="GGDEF" evidence="2">
    <location>
        <begin position="32"/>
        <end position="164"/>
    </location>
</feature>
<evidence type="ECO:0000313" key="4">
    <source>
        <dbReference type="EMBL" id="GLS62998.1"/>
    </source>
</evidence>
<name>A0A512J8F8_9HYPH</name>
<dbReference type="InterPro" id="IPR001633">
    <property type="entry name" value="EAL_dom"/>
</dbReference>
<dbReference type="AlphaFoldDB" id="A0A512J8F8"/>
<reference evidence="3 5" key="3">
    <citation type="submission" date="2019-07" db="EMBL/GenBank/DDBJ databases">
        <title>Whole genome shotgun sequence of Methylobacterium oxalidis NBRC 107715.</title>
        <authorList>
            <person name="Hosoyama A."/>
            <person name="Uohara A."/>
            <person name="Ohji S."/>
            <person name="Ichikawa N."/>
        </authorList>
    </citation>
    <scope>NUCLEOTIDE SEQUENCE [LARGE SCALE GENOMIC DNA]</scope>
    <source>
        <strain evidence="3 5">NBRC 107715</strain>
    </source>
</reference>
<evidence type="ECO:0000313" key="5">
    <source>
        <dbReference type="Proteomes" id="UP000321960"/>
    </source>
</evidence>
<dbReference type="SUPFAM" id="SSF55073">
    <property type="entry name" value="Nucleotide cyclase"/>
    <property type="match status" value="1"/>
</dbReference>
<dbReference type="InterPro" id="IPR043128">
    <property type="entry name" value="Rev_trsase/Diguanyl_cyclase"/>
</dbReference>
<dbReference type="CDD" id="cd01948">
    <property type="entry name" value="EAL"/>
    <property type="match status" value="1"/>
</dbReference>
<dbReference type="Gene3D" id="3.20.20.450">
    <property type="entry name" value="EAL domain"/>
    <property type="match status" value="1"/>
</dbReference>
<evidence type="ECO:0000313" key="6">
    <source>
        <dbReference type="Proteomes" id="UP001156856"/>
    </source>
</evidence>
<dbReference type="RefSeq" id="WP_238179359.1">
    <property type="nucleotide sequence ID" value="NZ_BJZU01000095.1"/>
</dbReference>
<evidence type="ECO:0000259" key="2">
    <source>
        <dbReference type="PROSITE" id="PS50887"/>
    </source>
</evidence>
<reference evidence="6" key="2">
    <citation type="journal article" date="2019" name="Int. J. Syst. Evol. Microbiol.">
        <title>The Global Catalogue of Microorganisms (GCM) 10K type strain sequencing project: providing services to taxonomists for standard genome sequencing and annotation.</title>
        <authorList>
            <consortium name="The Broad Institute Genomics Platform"/>
            <consortium name="The Broad Institute Genome Sequencing Center for Infectious Disease"/>
            <person name="Wu L."/>
            <person name="Ma J."/>
        </authorList>
    </citation>
    <scope>NUCLEOTIDE SEQUENCE [LARGE SCALE GENOMIC DNA]</scope>
    <source>
        <strain evidence="6">NBRC 107715</strain>
    </source>
</reference>
<dbReference type="Proteomes" id="UP001156856">
    <property type="component" value="Unassembled WGS sequence"/>
</dbReference>
<dbReference type="SMART" id="SM00267">
    <property type="entry name" value="GGDEF"/>
    <property type="match status" value="1"/>
</dbReference>
<sequence>MARHDALTDLPNRTALREHGAALMGEARAGAGRLAMLCLDLDRFKAVNDAHGHAVGDALLRAVAERLRANVRGGDLVARLGGDEFAVLHRVADEGGAQPLAERLIAVVSAPYELGGYTVEIGMSAGIAMAGGEADDVERLLRNADTALYHAKGGGRGQACLFAAAMDESAETRRVLERDLRAAVGTGAFELHYQPLVEAGSGGVRTLEALMRWRHPERGLVSPAVFIPVAEETGLIVPMGEWALNRACRDAAAWPEPVSLAVNVSAVQLRHKTFAQTVLLALAASGLRPERLELEITESVLLDDTEANLETLHLLRRTGIRISMDDFGTGYSSLSYLRRFPFDKIKIDRSFVREAGHLAEPGPIIRALVALGAHLGITTVVEGIETADQLAAVRAEGCDEIQGFLFSAPRPAGEVAEMLAALSARAADAAQAA</sequence>
<dbReference type="SUPFAM" id="SSF141868">
    <property type="entry name" value="EAL domain-like"/>
    <property type="match status" value="1"/>
</dbReference>
<dbReference type="NCBIfam" id="TIGR00254">
    <property type="entry name" value="GGDEF"/>
    <property type="match status" value="1"/>
</dbReference>
<gene>
    <name evidence="4" type="ORF">GCM10007888_13790</name>
    <name evidence="3" type="ORF">MOX02_42560</name>
</gene>
<evidence type="ECO:0008006" key="7">
    <source>
        <dbReference type="Google" id="ProtNLM"/>
    </source>
</evidence>
<dbReference type="PANTHER" id="PTHR44757">
    <property type="entry name" value="DIGUANYLATE CYCLASE DGCP"/>
    <property type="match status" value="1"/>
</dbReference>
<comment type="caution">
    <text evidence="3">The sequence shown here is derived from an EMBL/GenBank/DDBJ whole genome shotgun (WGS) entry which is preliminary data.</text>
</comment>
<dbReference type="Pfam" id="PF00563">
    <property type="entry name" value="EAL"/>
    <property type="match status" value="1"/>
</dbReference>
<dbReference type="Proteomes" id="UP000321960">
    <property type="component" value="Unassembled WGS sequence"/>
</dbReference>